<reference evidence="4" key="1">
    <citation type="submission" date="2016-10" db="EMBL/GenBank/DDBJ databases">
        <authorList>
            <person name="Varghese N."/>
            <person name="Submissions S."/>
        </authorList>
    </citation>
    <scope>NUCLEOTIDE SEQUENCE [LARGE SCALE GENOMIC DNA]</scope>
    <source>
        <strain evidence="4">DSM 43163</strain>
    </source>
</reference>
<dbReference type="Proteomes" id="UP000236723">
    <property type="component" value="Unassembled WGS sequence"/>
</dbReference>
<dbReference type="InterPro" id="IPR015837">
    <property type="entry name" value="UCP026622_CAAX_protease"/>
</dbReference>
<dbReference type="OrthoDB" id="3291654at2"/>
<keyword evidence="1" id="KW-0812">Transmembrane</keyword>
<sequence length="234" mass="24563">MPVASHVALAAVVVVLTLANVLNNRLMPSAYVLTSIVTTVVLLFLLRSAGVGWACAGLGRDSVRRGLTWGLLLIVAVAACYLMGALLPVTRDLFLDRRVENAGPGRLAFEVLVRIPVGTVLLEEVAFRGVLYALVRSEHGAVWATVVSSGLFGLWHVLPASGVNTVNPLFTRIFGVGSLGTVIAVTAAVVAMALAGVILCELQRRSGSLLAPAALHWATNGLGFVTAYLVVNSR</sequence>
<name>A0A1H5VJA1_9ACTN</name>
<keyword evidence="3" id="KW-0645">Protease</keyword>
<organism evidence="3 4">
    <name type="scientific">Thermomonospora echinospora</name>
    <dbReference type="NCBI Taxonomy" id="1992"/>
    <lineage>
        <taxon>Bacteria</taxon>
        <taxon>Bacillati</taxon>
        <taxon>Actinomycetota</taxon>
        <taxon>Actinomycetes</taxon>
        <taxon>Streptosporangiales</taxon>
        <taxon>Thermomonosporaceae</taxon>
        <taxon>Thermomonospora</taxon>
    </lineage>
</organism>
<feature type="transmembrane region" description="Helical" evidence="1">
    <location>
        <begin position="209"/>
        <end position="231"/>
    </location>
</feature>
<feature type="domain" description="CAAX prenyl protease 2/Lysostaphin resistance protein A-like" evidence="2">
    <location>
        <begin position="112"/>
        <end position="221"/>
    </location>
</feature>
<dbReference type="AlphaFoldDB" id="A0A1H5VJA1"/>
<dbReference type="InterPro" id="IPR003675">
    <property type="entry name" value="Rce1/LyrA-like_dom"/>
</dbReference>
<dbReference type="PIRSF" id="PIRSF026622">
    <property type="entry name" value="Proteas_026622"/>
    <property type="match status" value="1"/>
</dbReference>
<dbReference type="EMBL" id="FNVO01000002">
    <property type="protein sequence ID" value="SEF87290.1"/>
    <property type="molecule type" value="Genomic_DNA"/>
</dbReference>
<feature type="transmembrane region" description="Helical" evidence="1">
    <location>
        <begin position="29"/>
        <end position="46"/>
    </location>
</feature>
<keyword evidence="3" id="KW-0378">Hydrolase</keyword>
<dbReference type="GO" id="GO:0006508">
    <property type="term" value="P:proteolysis"/>
    <property type="evidence" value="ECO:0007669"/>
    <property type="project" value="UniProtKB-KW"/>
</dbReference>
<keyword evidence="1" id="KW-0472">Membrane</keyword>
<protein>
    <submittedName>
        <fullName evidence="3">CAAX protease self-immunity</fullName>
    </submittedName>
</protein>
<feature type="transmembrane region" description="Helical" evidence="1">
    <location>
        <begin position="67"/>
        <end position="87"/>
    </location>
</feature>
<evidence type="ECO:0000313" key="4">
    <source>
        <dbReference type="Proteomes" id="UP000236723"/>
    </source>
</evidence>
<dbReference type="RefSeq" id="WP_103936605.1">
    <property type="nucleotide sequence ID" value="NZ_FNVO01000002.1"/>
</dbReference>
<feature type="transmembrane region" description="Helical" evidence="1">
    <location>
        <begin position="178"/>
        <end position="202"/>
    </location>
</feature>
<proteinExistence type="predicted"/>
<dbReference type="Pfam" id="PF02517">
    <property type="entry name" value="Rce1-like"/>
    <property type="match status" value="1"/>
</dbReference>
<accession>A0A1H5VJA1</accession>
<dbReference type="GO" id="GO:0080120">
    <property type="term" value="P:CAAX-box protein maturation"/>
    <property type="evidence" value="ECO:0007669"/>
    <property type="project" value="UniProtKB-ARBA"/>
</dbReference>
<gene>
    <name evidence="3" type="ORF">SAMN04489712_102342</name>
</gene>
<evidence type="ECO:0000256" key="1">
    <source>
        <dbReference type="SAM" id="Phobius"/>
    </source>
</evidence>
<keyword evidence="4" id="KW-1185">Reference proteome</keyword>
<evidence type="ECO:0000313" key="3">
    <source>
        <dbReference type="EMBL" id="SEF87290.1"/>
    </source>
</evidence>
<dbReference type="GO" id="GO:0004175">
    <property type="term" value="F:endopeptidase activity"/>
    <property type="evidence" value="ECO:0007669"/>
    <property type="project" value="UniProtKB-ARBA"/>
</dbReference>
<keyword evidence="1" id="KW-1133">Transmembrane helix</keyword>
<evidence type="ECO:0000259" key="2">
    <source>
        <dbReference type="Pfam" id="PF02517"/>
    </source>
</evidence>